<dbReference type="Pfam" id="PF00459">
    <property type="entry name" value="Inositol_P"/>
    <property type="match status" value="1"/>
</dbReference>
<reference evidence="5 6" key="1">
    <citation type="submission" date="2015-10" db="EMBL/GenBank/DDBJ databases">
        <authorList>
            <person name="Gilbert D.G."/>
        </authorList>
    </citation>
    <scope>NUCLEOTIDE SEQUENCE [LARGE SCALE GENOMIC DNA]</scope>
    <source>
        <strain evidence="5">COMA1</strain>
    </source>
</reference>
<feature type="binding site" evidence="4">
    <location>
        <position position="206"/>
    </location>
    <ligand>
        <name>Mg(2+)</name>
        <dbReference type="ChEBI" id="CHEBI:18420"/>
        <label>1</label>
        <note>catalytic</note>
    </ligand>
</feature>
<dbReference type="EMBL" id="CZQA01000001">
    <property type="protein sequence ID" value="CUS33420.1"/>
    <property type="molecule type" value="Genomic_DNA"/>
</dbReference>
<dbReference type="PANTHER" id="PTHR20854:SF4">
    <property type="entry name" value="INOSITOL-1-MONOPHOSPHATASE-RELATED"/>
    <property type="match status" value="1"/>
</dbReference>
<feature type="binding site" evidence="4">
    <location>
        <position position="85"/>
    </location>
    <ligand>
        <name>Mg(2+)</name>
        <dbReference type="ChEBI" id="CHEBI:18420"/>
        <label>1</label>
        <note>catalytic</note>
    </ligand>
</feature>
<gene>
    <name evidence="5" type="ORF">COMA1_11148</name>
</gene>
<dbReference type="PANTHER" id="PTHR20854">
    <property type="entry name" value="INOSITOL MONOPHOSPHATASE"/>
    <property type="match status" value="1"/>
</dbReference>
<proteinExistence type="predicted"/>
<protein>
    <submittedName>
        <fullName evidence="5">Putative Inositol-phosphate phosphatase</fullName>
        <ecNumber evidence="5">3.1.3.25</ecNumber>
    </submittedName>
</protein>
<dbReference type="CDD" id="cd01638">
    <property type="entry name" value="CysQ"/>
    <property type="match status" value="1"/>
</dbReference>
<organism evidence="5 6">
    <name type="scientific">Candidatus Nitrospira nitrosa</name>
    <dbReference type="NCBI Taxonomy" id="1742972"/>
    <lineage>
        <taxon>Bacteria</taxon>
        <taxon>Pseudomonadati</taxon>
        <taxon>Nitrospirota</taxon>
        <taxon>Nitrospiria</taxon>
        <taxon>Nitrospirales</taxon>
        <taxon>Nitrospiraceae</taxon>
        <taxon>Nitrospira</taxon>
    </lineage>
</organism>
<dbReference type="InterPro" id="IPR020550">
    <property type="entry name" value="Inositol_monophosphatase_CS"/>
</dbReference>
<evidence type="ECO:0000256" key="4">
    <source>
        <dbReference type="PIRSR" id="PIRSR600760-2"/>
    </source>
</evidence>
<dbReference type="GO" id="GO:0007165">
    <property type="term" value="P:signal transduction"/>
    <property type="evidence" value="ECO:0007669"/>
    <property type="project" value="TreeGrafter"/>
</dbReference>
<keyword evidence="2 5" id="KW-0378">Hydrolase</keyword>
<feature type="binding site" evidence="4">
    <location>
        <position position="67"/>
    </location>
    <ligand>
        <name>Mg(2+)</name>
        <dbReference type="ChEBI" id="CHEBI:18420"/>
        <label>1</label>
        <note>catalytic</note>
    </ligand>
</feature>
<dbReference type="GO" id="GO:0046854">
    <property type="term" value="P:phosphatidylinositol phosphate biosynthetic process"/>
    <property type="evidence" value="ECO:0007669"/>
    <property type="project" value="InterPro"/>
</dbReference>
<dbReference type="PRINTS" id="PR00377">
    <property type="entry name" value="IMPHPHTASES"/>
</dbReference>
<dbReference type="STRING" id="1742972.COMA1_11148"/>
<dbReference type="GO" id="GO:0046872">
    <property type="term" value="F:metal ion binding"/>
    <property type="evidence" value="ECO:0007669"/>
    <property type="project" value="UniProtKB-KW"/>
</dbReference>
<sequence>MKWPRELEQLEAAMRAAGSEALRLATEGFETIRKPDQSPVTSADLAVNRILHAQLLSAFPHDGWLSEESPDDASRLQKDRIWVVDPIDGTKAFINRVPEFCISVALIEQGLPIVAAIYNPSTNELFSAIRGEGLRLNHESIDSRPTNAGHLPVIALGPWERQTGRFAAFDSSTQHRPMLSIAWALALMACGRIDAVATFEPENEWDVAAGVLLINEAGGTITDGSGQTLTFNQPTPRYRGIIATSPCCPASLSRALASLAPTSG</sequence>
<dbReference type="Gene3D" id="3.30.540.10">
    <property type="entry name" value="Fructose-1,6-Bisphosphatase, subunit A, domain 1"/>
    <property type="match status" value="1"/>
</dbReference>
<feature type="binding site" evidence="4">
    <location>
        <position position="87"/>
    </location>
    <ligand>
        <name>Mg(2+)</name>
        <dbReference type="ChEBI" id="CHEBI:18420"/>
        <label>1</label>
        <note>catalytic</note>
    </ligand>
</feature>
<keyword evidence="3 4" id="KW-0460">Magnesium</keyword>
<dbReference type="InterPro" id="IPR000760">
    <property type="entry name" value="Inositol_monophosphatase-like"/>
</dbReference>
<name>A0A0S4L6I3_9BACT</name>
<dbReference type="RefSeq" id="WP_176697870.1">
    <property type="nucleotide sequence ID" value="NZ_CZQA01000001.1"/>
</dbReference>
<keyword evidence="1 4" id="KW-0479">Metal-binding</keyword>
<evidence type="ECO:0000313" key="6">
    <source>
        <dbReference type="Proteomes" id="UP000199032"/>
    </source>
</evidence>
<comment type="cofactor">
    <cofactor evidence="4">
        <name>Mg(2+)</name>
        <dbReference type="ChEBI" id="CHEBI:18420"/>
    </cofactor>
</comment>
<feature type="binding site" evidence="4">
    <location>
        <position position="88"/>
    </location>
    <ligand>
        <name>Mg(2+)</name>
        <dbReference type="ChEBI" id="CHEBI:18420"/>
        <label>1</label>
        <note>catalytic</note>
    </ligand>
</feature>
<dbReference type="EC" id="3.1.3.25" evidence="5"/>
<dbReference type="PROSITE" id="PS00630">
    <property type="entry name" value="IMP_2"/>
    <property type="match status" value="1"/>
</dbReference>
<dbReference type="SUPFAM" id="SSF56655">
    <property type="entry name" value="Carbohydrate phosphatase"/>
    <property type="match status" value="1"/>
</dbReference>
<evidence type="ECO:0000256" key="1">
    <source>
        <dbReference type="ARBA" id="ARBA00022723"/>
    </source>
</evidence>
<accession>A0A0S4L6I3</accession>
<dbReference type="InterPro" id="IPR020583">
    <property type="entry name" value="Inositol_monoP_metal-BS"/>
</dbReference>
<evidence type="ECO:0000256" key="3">
    <source>
        <dbReference type="ARBA" id="ARBA00022842"/>
    </source>
</evidence>
<dbReference type="AlphaFoldDB" id="A0A0S4L6I3"/>
<evidence type="ECO:0000313" key="5">
    <source>
        <dbReference type="EMBL" id="CUS33420.1"/>
    </source>
</evidence>
<dbReference type="Proteomes" id="UP000199032">
    <property type="component" value="Unassembled WGS sequence"/>
</dbReference>
<dbReference type="GO" id="GO:0006020">
    <property type="term" value="P:inositol metabolic process"/>
    <property type="evidence" value="ECO:0007669"/>
    <property type="project" value="TreeGrafter"/>
</dbReference>
<dbReference type="GO" id="GO:0008934">
    <property type="term" value="F:inositol monophosphate 1-phosphatase activity"/>
    <property type="evidence" value="ECO:0007669"/>
    <property type="project" value="TreeGrafter"/>
</dbReference>
<keyword evidence="6" id="KW-1185">Reference proteome</keyword>
<dbReference type="PROSITE" id="PS00629">
    <property type="entry name" value="IMP_1"/>
    <property type="match status" value="1"/>
</dbReference>
<evidence type="ECO:0000256" key="2">
    <source>
        <dbReference type="ARBA" id="ARBA00022801"/>
    </source>
</evidence>
<dbReference type="Gene3D" id="3.40.190.80">
    <property type="match status" value="1"/>
</dbReference>